<protein>
    <submittedName>
        <fullName evidence="1">Uncharacterized protein</fullName>
    </submittedName>
</protein>
<sequence>MNYLNSGEKKIVQSARKKWKSAFNKAQQHHPEILNAFQNIEVSPLWILTDYHKEAHSHALLLLQELCSARDENGKFLNIANMRIDSSPQRLIEIIDRITEINNHLNALNA</sequence>
<organism evidence="1 2">
    <name type="scientific">Emergomyces africanus</name>
    <dbReference type="NCBI Taxonomy" id="1955775"/>
    <lineage>
        <taxon>Eukaryota</taxon>
        <taxon>Fungi</taxon>
        <taxon>Dikarya</taxon>
        <taxon>Ascomycota</taxon>
        <taxon>Pezizomycotina</taxon>
        <taxon>Eurotiomycetes</taxon>
        <taxon>Eurotiomycetidae</taxon>
        <taxon>Onygenales</taxon>
        <taxon>Ajellomycetaceae</taxon>
        <taxon>Emergomyces</taxon>
    </lineage>
</organism>
<name>A0A1B7NJU0_9EURO</name>
<dbReference type="EMBL" id="LGUA01004014">
    <property type="protein sequence ID" value="OAX76920.1"/>
    <property type="molecule type" value="Genomic_DNA"/>
</dbReference>
<accession>A0A1B7NJU0</accession>
<reference evidence="1 2" key="1">
    <citation type="submission" date="2015-07" db="EMBL/GenBank/DDBJ databases">
        <title>Emmonsia species relationships and genome sequence.</title>
        <authorList>
            <person name="Cuomo C.A."/>
            <person name="Schwartz I.S."/>
            <person name="Kenyon C."/>
            <person name="de Hoog G.S."/>
            <person name="Govender N.P."/>
            <person name="Botha A."/>
            <person name="Moreno L."/>
            <person name="de Vries M."/>
            <person name="Munoz J.F."/>
            <person name="Stielow J.B."/>
        </authorList>
    </citation>
    <scope>NUCLEOTIDE SEQUENCE [LARGE SCALE GENOMIC DNA]</scope>
    <source>
        <strain evidence="1 2">CBS 136260</strain>
    </source>
</reference>
<evidence type="ECO:0000313" key="2">
    <source>
        <dbReference type="Proteomes" id="UP000091918"/>
    </source>
</evidence>
<proteinExistence type="predicted"/>
<gene>
    <name evidence="1" type="ORF">ACJ72_08786</name>
</gene>
<keyword evidence="2" id="KW-1185">Reference proteome</keyword>
<dbReference type="OrthoDB" id="4187782at2759"/>
<comment type="caution">
    <text evidence="1">The sequence shown here is derived from an EMBL/GenBank/DDBJ whole genome shotgun (WGS) entry which is preliminary data.</text>
</comment>
<dbReference type="STRING" id="1658172.A0A1B7NJU0"/>
<dbReference type="Proteomes" id="UP000091918">
    <property type="component" value="Unassembled WGS sequence"/>
</dbReference>
<evidence type="ECO:0000313" key="1">
    <source>
        <dbReference type="EMBL" id="OAX76920.1"/>
    </source>
</evidence>
<dbReference type="AlphaFoldDB" id="A0A1B7NJU0"/>